<dbReference type="Gene3D" id="1.10.1040.20">
    <property type="entry name" value="ProC-like, C-terminal domain"/>
    <property type="match status" value="1"/>
</dbReference>
<evidence type="ECO:0000259" key="2">
    <source>
        <dbReference type="Pfam" id="PF10727"/>
    </source>
</evidence>
<organism evidence="4 5">
    <name type="scientific">Simiduia aestuariiviva</name>
    <dbReference type="NCBI Taxonomy" id="1510459"/>
    <lineage>
        <taxon>Bacteria</taxon>
        <taxon>Pseudomonadati</taxon>
        <taxon>Pseudomonadota</taxon>
        <taxon>Gammaproteobacteria</taxon>
        <taxon>Cellvibrionales</taxon>
        <taxon>Cellvibrionaceae</taxon>
        <taxon>Simiduia</taxon>
    </lineage>
</organism>
<dbReference type="InterPro" id="IPR019665">
    <property type="entry name" value="OxRdtase/DH_put_Rossmann_dom"/>
</dbReference>
<dbReference type="SUPFAM" id="SSF48179">
    <property type="entry name" value="6-phosphogluconate dehydrogenase C-terminal domain-like"/>
    <property type="match status" value="1"/>
</dbReference>
<accession>A0A839UMW4</accession>
<keyword evidence="1" id="KW-0560">Oxidoreductase</keyword>
<feature type="domain" description="Putative oxidoreductase/dehydrogenase Rossmann-like" evidence="2">
    <location>
        <begin position="7"/>
        <end position="110"/>
    </location>
</feature>
<evidence type="ECO:0000259" key="3">
    <source>
        <dbReference type="Pfam" id="PF10728"/>
    </source>
</evidence>
<proteinExistence type="predicted"/>
<dbReference type="PANTHER" id="PTHR40459:SF1">
    <property type="entry name" value="CONSERVED HYPOTHETICAL ALANINE AND LEUCINE RICH PROTEIN"/>
    <property type="match status" value="1"/>
</dbReference>
<sequence>MHKPTPPRLSIFGAGKLGQTLAHLWQAKGCVTIGQVVCQHIKSAKDAVAFIGAGNATTPENRPAGCDIWLLSCPDQVLPEAARWIAQQPLHGGQVVFHCAGSLNHTALEPAQPAQLASVHPVHAFSAPSDAIHTLAGSYCVAEGSDTAKSLLKPLFTALECQWLELDARSQDAKALYHAATVSASNHLVTLIDQALRLAEFAGLSRTQAAELLRPLATQNLDKTLQGPADAVLTGPVSRGDTRTLAAHFSALAHSEVPMGDQQLYRQLAESTLAIARHQGDNAEARLTEIQQLIDKQLSLLNARK</sequence>
<evidence type="ECO:0000313" key="5">
    <source>
        <dbReference type="Proteomes" id="UP000559987"/>
    </source>
</evidence>
<dbReference type="SUPFAM" id="SSF51735">
    <property type="entry name" value="NAD(P)-binding Rossmann-fold domains"/>
    <property type="match status" value="1"/>
</dbReference>
<keyword evidence="5" id="KW-1185">Reference proteome</keyword>
<dbReference type="Pfam" id="PF10728">
    <property type="entry name" value="DUF2520"/>
    <property type="match status" value="1"/>
</dbReference>
<dbReference type="Pfam" id="PF10727">
    <property type="entry name" value="Rossmann-like"/>
    <property type="match status" value="1"/>
</dbReference>
<comment type="caution">
    <text evidence="4">The sequence shown here is derived from an EMBL/GenBank/DDBJ whole genome shotgun (WGS) entry which is preliminary data.</text>
</comment>
<reference evidence="4 5" key="1">
    <citation type="submission" date="2020-08" db="EMBL/GenBank/DDBJ databases">
        <title>Genomic Encyclopedia of Type Strains, Phase III (KMG-III): the genomes of soil and plant-associated and newly described type strains.</title>
        <authorList>
            <person name="Whitman W."/>
        </authorList>
    </citation>
    <scope>NUCLEOTIDE SEQUENCE [LARGE SCALE GENOMIC DNA]</scope>
    <source>
        <strain evidence="4 5">CECT 8571</strain>
    </source>
</reference>
<dbReference type="InterPro" id="IPR018931">
    <property type="entry name" value="DUF2520"/>
</dbReference>
<dbReference type="GO" id="GO:0016491">
    <property type="term" value="F:oxidoreductase activity"/>
    <property type="evidence" value="ECO:0007669"/>
    <property type="project" value="UniProtKB-KW"/>
</dbReference>
<dbReference type="InterPro" id="IPR037108">
    <property type="entry name" value="TM1727-like_C_sf"/>
</dbReference>
<dbReference type="AlphaFoldDB" id="A0A839UMW4"/>
<evidence type="ECO:0000313" key="4">
    <source>
        <dbReference type="EMBL" id="MBB3168101.1"/>
    </source>
</evidence>
<evidence type="ECO:0000256" key="1">
    <source>
        <dbReference type="ARBA" id="ARBA00023002"/>
    </source>
</evidence>
<feature type="domain" description="DUF2520" evidence="3">
    <location>
        <begin position="139"/>
        <end position="272"/>
    </location>
</feature>
<dbReference type="InterPro" id="IPR008927">
    <property type="entry name" value="6-PGluconate_DH-like_C_sf"/>
</dbReference>
<gene>
    <name evidence="4" type="ORF">FHS30_001285</name>
</gene>
<dbReference type="Proteomes" id="UP000559987">
    <property type="component" value="Unassembled WGS sequence"/>
</dbReference>
<dbReference type="Gene3D" id="3.40.50.720">
    <property type="entry name" value="NAD(P)-binding Rossmann-like Domain"/>
    <property type="match status" value="1"/>
</dbReference>
<dbReference type="EMBL" id="JACHXZ010000002">
    <property type="protein sequence ID" value="MBB3168101.1"/>
    <property type="molecule type" value="Genomic_DNA"/>
</dbReference>
<name>A0A839UMW4_9GAMM</name>
<dbReference type="InterPro" id="IPR036291">
    <property type="entry name" value="NAD(P)-bd_dom_sf"/>
</dbReference>
<dbReference type="PANTHER" id="PTHR40459">
    <property type="entry name" value="CONSERVED HYPOTHETICAL ALANINE AND LEUCINE RICH PROTEIN"/>
    <property type="match status" value="1"/>
</dbReference>
<protein>
    <submittedName>
        <fullName evidence="4">Putative short-subunit dehydrogenase-like oxidoreductase (DUF2520 family)</fullName>
    </submittedName>
</protein>
<dbReference type="RefSeq" id="WP_183909529.1">
    <property type="nucleotide sequence ID" value="NZ_JACHXZ010000002.1"/>
</dbReference>